<protein>
    <submittedName>
        <fullName evidence="1">Uncharacterized protein</fullName>
    </submittedName>
</protein>
<dbReference type="AlphaFoldDB" id="A0A1G7LPG9"/>
<gene>
    <name evidence="1" type="ORF">SAMN04244550_02350</name>
</gene>
<evidence type="ECO:0000313" key="1">
    <source>
        <dbReference type="EMBL" id="SDF50849.1"/>
    </source>
</evidence>
<accession>A0A1G7LPG9</accession>
<evidence type="ECO:0000313" key="2">
    <source>
        <dbReference type="Proteomes" id="UP000183812"/>
    </source>
</evidence>
<sequence length="85" mass="9010">MLASTTPFTRATGAIVAPLAEILADARRQLGYVDHTPSGMTEPTARIRKLVATNGALSLRALVLTCWLDMAALIPDAGFVWRAGS</sequence>
<dbReference type="Proteomes" id="UP000183812">
    <property type="component" value="Unassembled WGS sequence"/>
</dbReference>
<dbReference type="EMBL" id="FNAY01000012">
    <property type="protein sequence ID" value="SDF50849.1"/>
    <property type="molecule type" value="Genomic_DNA"/>
</dbReference>
<name>A0A1G7LPG9_RHOCA</name>
<reference evidence="1 2" key="1">
    <citation type="submission" date="2016-10" db="EMBL/GenBank/DDBJ databases">
        <authorList>
            <person name="de Groot N.N."/>
        </authorList>
    </citation>
    <scope>NUCLEOTIDE SEQUENCE [LARGE SCALE GENOMIC DNA]</scope>
    <source>
        <strain evidence="2">DSM 938 / 37b4</strain>
    </source>
</reference>
<dbReference type="RefSeq" id="WP_139182443.1">
    <property type="nucleotide sequence ID" value="NZ_CP119563.1"/>
</dbReference>
<organism evidence="1 2">
    <name type="scientific">Rhodobacter capsulatus</name>
    <name type="common">Rhodopseudomonas capsulata</name>
    <dbReference type="NCBI Taxonomy" id="1061"/>
    <lineage>
        <taxon>Bacteria</taxon>
        <taxon>Pseudomonadati</taxon>
        <taxon>Pseudomonadota</taxon>
        <taxon>Alphaproteobacteria</taxon>
        <taxon>Rhodobacterales</taxon>
        <taxon>Rhodobacter group</taxon>
        <taxon>Rhodobacter</taxon>
    </lineage>
</organism>
<proteinExistence type="predicted"/>